<organism evidence="1 2">
    <name type="scientific">Biomphalaria pfeifferi</name>
    <name type="common">Bloodfluke planorb</name>
    <name type="synonym">Freshwater snail</name>
    <dbReference type="NCBI Taxonomy" id="112525"/>
    <lineage>
        <taxon>Eukaryota</taxon>
        <taxon>Metazoa</taxon>
        <taxon>Spiralia</taxon>
        <taxon>Lophotrochozoa</taxon>
        <taxon>Mollusca</taxon>
        <taxon>Gastropoda</taxon>
        <taxon>Heterobranchia</taxon>
        <taxon>Euthyneura</taxon>
        <taxon>Panpulmonata</taxon>
        <taxon>Hygrophila</taxon>
        <taxon>Lymnaeoidea</taxon>
        <taxon>Planorbidae</taxon>
        <taxon>Biomphalaria</taxon>
    </lineage>
</organism>
<dbReference type="EMBL" id="JASAOG010000110">
    <property type="protein sequence ID" value="KAK0050869.1"/>
    <property type="molecule type" value="Genomic_DNA"/>
</dbReference>
<reference evidence="1" key="1">
    <citation type="journal article" date="2023" name="PLoS Negl. Trop. Dis.">
        <title>A genome sequence for Biomphalaria pfeifferi, the major vector snail for the human-infecting parasite Schistosoma mansoni.</title>
        <authorList>
            <person name="Bu L."/>
            <person name="Lu L."/>
            <person name="Laidemitt M.R."/>
            <person name="Zhang S.M."/>
            <person name="Mutuku M."/>
            <person name="Mkoji G."/>
            <person name="Steinauer M."/>
            <person name="Loker E.S."/>
        </authorList>
    </citation>
    <scope>NUCLEOTIDE SEQUENCE</scope>
    <source>
        <strain evidence="1">KasaAsao</strain>
    </source>
</reference>
<dbReference type="Proteomes" id="UP001233172">
    <property type="component" value="Unassembled WGS sequence"/>
</dbReference>
<evidence type="ECO:0008006" key="3">
    <source>
        <dbReference type="Google" id="ProtNLM"/>
    </source>
</evidence>
<name>A0AAD8F5I8_BIOPF</name>
<keyword evidence="2" id="KW-1185">Reference proteome</keyword>
<evidence type="ECO:0000313" key="1">
    <source>
        <dbReference type="EMBL" id="KAK0050869.1"/>
    </source>
</evidence>
<evidence type="ECO:0000313" key="2">
    <source>
        <dbReference type="Proteomes" id="UP001233172"/>
    </source>
</evidence>
<accession>A0AAD8F5I8</accession>
<comment type="caution">
    <text evidence="1">The sequence shown here is derived from an EMBL/GenBank/DDBJ whole genome shotgun (WGS) entry which is preliminary data.</text>
</comment>
<reference evidence="1" key="2">
    <citation type="submission" date="2023-04" db="EMBL/GenBank/DDBJ databases">
        <authorList>
            <person name="Bu L."/>
            <person name="Lu L."/>
            <person name="Laidemitt M.R."/>
            <person name="Zhang S.M."/>
            <person name="Mutuku M."/>
            <person name="Mkoji G."/>
            <person name="Steinauer M."/>
            <person name="Loker E.S."/>
        </authorList>
    </citation>
    <scope>NUCLEOTIDE SEQUENCE</scope>
    <source>
        <strain evidence="1">KasaAsao</strain>
        <tissue evidence="1">Whole Snail</tissue>
    </source>
</reference>
<dbReference type="Pfam" id="PF13365">
    <property type="entry name" value="Trypsin_2"/>
    <property type="match status" value="1"/>
</dbReference>
<sequence length="316" mass="36214">MEPMERLKMNFECQVLEDNRTSLNQCFLNCSKNHEDYIPAHFCDQHIPLEYRDEHMHSLIKSVADITVRVRCVYVSTSRPEFWPQVIGSEEQCPYPFYNFRGYKLSRFGSGRINRVVYFPDTPCTCGKCSQSDTPNLGSYIVFIDTATHVVFDEEEARKTSIRLFFDSYLSPKVNLDVLSMCYANVERDWCLLTCTTCDSDVGDTLAAKLKLFEKARNDFYYSYAKSRQNDPRAIIVSHPHGGPKQISLGHWENKQQVGDNNSYHRFHYTANTCPGSSGAPVYLMGFKEWGWWDELLHSGASSNGLNFSGAGVIYV</sequence>
<dbReference type="InterPro" id="IPR009003">
    <property type="entry name" value="Peptidase_S1_PA"/>
</dbReference>
<protein>
    <recommendedName>
        <fullName evidence="3">Peptidase S1 domain-containing protein</fullName>
    </recommendedName>
</protein>
<proteinExistence type="predicted"/>
<dbReference type="SUPFAM" id="SSF50494">
    <property type="entry name" value="Trypsin-like serine proteases"/>
    <property type="match status" value="1"/>
</dbReference>
<gene>
    <name evidence="1" type="ORF">Bpfe_019790</name>
</gene>
<dbReference type="Gene3D" id="2.40.10.10">
    <property type="entry name" value="Trypsin-like serine proteases"/>
    <property type="match status" value="1"/>
</dbReference>
<dbReference type="AlphaFoldDB" id="A0AAD8F5I8"/>
<dbReference type="InterPro" id="IPR043504">
    <property type="entry name" value="Peptidase_S1_PA_chymotrypsin"/>
</dbReference>